<keyword evidence="9" id="KW-0732">Signal</keyword>
<feature type="chain" id="PRO_5035804327" description="CYtochrome P450 family" evidence="9">
    <location>
        <begin position="18"/>
        <end position="495"/>
    </location>
</feature>
<reference evidence="10" key="2">
    <citation type="submission" date="2022-06" db="UniProtKB">
        <authorList>
            <consortium name="EnsemblMetazoa"/>
        </authorList>
    </citation>
    <scope>IDENTIFICATION</scope>
    <source>
        <strain evidence="10">DF5081</strain>
    </source>
</reference>
<sequence>MLLLLVLLTSFAFLAYHLHWKRRNLPPGPMPIPFIGNLLSMAQPQPGYECFRRWTKQYGDVYTFWLGSTPYVIISSYSRIKETFIKDGDTYVNKKAQPFQHEFRGGEYGVIETNGQFWSTHRRFALHQLRDFGLGKDVMQQRILIEVQEIFETVDKALDTEVDVPNVLRRAVANVINQLIFGYRFDCEKEHEFLKMQELLEFQENAFKEFRVILEVFAPSVGKFLPGPNVNEILLKFKTDFFEFFEQRIEEHRSKIDFDAEDSQDYAESYLKEQKKREADGDFDTFSNKQFSNMCLDLWFAGLATTTTTLTWAIGYLLNYPNYLVKVQEEMDRVIGSDRLITSGDKVDLPYTTAVINESQRCANIVPINLFHETTRDTVIDKYSIPACTGVIAQISTIMLDESVFPEPYKFNPDRFIDENGKLKKVDELCPFSVGKRQCLGEGLARMELFLFLSNFLNRYEVKPSPTQGLPCIDKSKEFGVTPRKFDAVLKKRYS</sequence>
<name>A0A8R1HT42_CAEJA</name>
<reference evidence="11" key="1">
    <citation type="submission" date="2010-08" db="EMBL/GenBank/DDBJ databases">
        <authorList>
            <consortium name="Caenorhabditis japonica Sequencing Consortium"/>
            <person name="Wilson R.K."/>
        </authorList>
    </citation>
    <scope>NUCLEOTIDE SEQUENCE [LARGE SCALE GENOMIC DNA]</scope>
    <source>
        <strain evidence="11">DF5081</strain>
    </source>
</reference>
<dbReference type="InterPro" id="IPR050182">
    <property type="entry name" value="Cytochrome_P450_fam2"/>
</dbReference>
<dbReference type="InterPro" id="IPR017972">
    <property type="entry name" value="Cyt_P450_CS"/>
</dbReference>
<evidence type="ECO:0008006" key="12">
    <source>
        <dbReference type="Google" id="ProtNLM"/>
    </source>
</evidence>
<organism evidence="10 11">
    <name type="scientific">Caenorhabditis japonica</name>
    <dbReference type="NCBI Taxonomy" id="281687"/>
    <lineage>
        <taxon>Eukaryota</taxon>
        <taxon>Metazoa</taxon>
        <taxon>Ecdysozoa</taxon>
        <taxon>Nematoda</taxon>
        <taxon>Chromadorea</taxon>
        <taxon>Rhabditida</taxon>
        <taxon>Rhabditina</taxon>
        <taxon>Rhabditomorpha</taxon>
        <taxon>Rhabditoidea</taxon>
        <taxon>Rhabditidae</taxon>
        <taxon>Peloderinae</taxon>
        <taxon>Caenorhabditis</taxon>
    </lineage>
</organism>
<evidence type="ECO:0000256" key="7">
    <source>
        <dbReference type="PIRSR" id="PIRSR602401-1"/>
    </source>
</evidence>
<keyword evidence="6 8" id="KW-0503">Monooxygenase</keyword>
<dbReference type="GO" id="GO:0006805">
    <property type="term" value="P:xenobiotic metabolic process"/>
    <property type="evidence" value="ECO:0007669"/>
    <property type="project" value="TreeGrafter"/>
</dbReference>
<evidence type="ECO:0000256" key="1">
    <source>
        <dbReference type="ARBA" id="ARBA00001971"/>
    </source>
</evidence>
<evidence type="ECO:0000256" key="4">
    <source>
        <dbReference type="ARBA" id="ARBA00023002"/>
    </source>
</evidence>
<evidence type="ECO:0000313" key="10">
    <source>
        <dbReference type="EnsemblMetazoa" id="CJA10176.1"/>
    </source>
</evidence>
<dbReference type="FunFam" id="1.10.630.10:FF:000036">
    <property type="entry name" value="CYtochrome P450 family"/>
    <property type="match status" value="1"/>
</dbReference>
<dbReference type="PROSITE" id="PS00086">
    <property type="entry name" value="CYTOCHROME_P450"/>
    <property type="match status" value="1"/>
</dbReference>
<protein>
    <recommendedName>
        <fullName evidence="12">CYtochrome P450 family</fullName>
    </recommendedName>
</protein>
<keyword evidence="4 8" id="KW-0560">Oxidoreductase</keyword>
<dbReference type="PANTHER" id="PTHR24300:SF375">
    <property type="entry name" value="CYTOCHROME P450 FAMILY"/>
    <property type="match status" value="1"/>
</dbReference>
<evidence type="ECO:0000256" key="3">
    <source>
        <dbReference type="ARBA" id="ARBA00022723"/>
    </source>
</evidence>
<keyword evidence="7 8" id="KW-0349">Heme</keyword>
<dbReference type="Proteomes" id="UP000005237">
    <property type="component" value="Unassembled WGS sequence"/>
</dbReference>
<dbReference type="PRINTS" id="PR00463">
    <property type="entry name" value="EP450I"/>
</dbReference>
<feature type="signal peptide" evidence="9">
    <location>
        <begin position="1"/>
        <end position="17"/>
    </location>
</feature>
<proteinExistence type="inferred from homology"/>
<dbReference type="InterPro" id="IPR036396">
    <property type="entry name" value="Cyt_P450_sf"/>
</dbReference>
<comment type="similarity">
    <text evidence="2 8">Belongs to the cytochrome P450 family.</text>
</comment>
<dbReference type="GO" id="GO:0005737">
    <property type="term" value="C:cytoplasm"/>
    <property type="evidence" value="ECO:0007669"/>
    <property type="project" value="TreeGrafter"/>
</dbReference>
<evidence type="ECO:0000256" key="9">
    <source>
        <dbReference type="SAM" id="SignalP"/>
    </source>
</evidence>
<dbReference type="Gene3D" id="1.10.630.10">
    <property type="entry name" value="Cytochrome P450"/>
    <property type="match status" value="1"/>
</dbReference>
<accession>A0A8R1HT42</accession>
<dbReference type="Pfam" id="PF00067">
    <property type="entry name" value="p450"/>
    <property type="match status" value="1"/>
</dbReference>
<dbReference type="PRINTS" id="PR00385">
    <property type="entry name" value="P450"/>
</dbReference>
<keyword evidence="11" id="KW-1185">Reference proteome</keyword>
<keyword evidence="5 7" id="KW-0408">Iron</keyword>
<dbReference type="InterPro" id="IPR002401">
    <property type="entry name" value="Cyt_P450_E_grp-I"/>
</dbReference>
<evidence type="ECO:0000256" key="2">
    <source>
        <dbReference type="ARBA" id="ARBA00010617"/>
    </source>
</evidence>
<evidence type="ECO:0000256" key="6">
    <source>
        <dbReference type="ARBA" id="ARBA00023033"/>
    </source>
</evidence>
<feature type="binding site" description="axial binding residue" evidence="7">
    <location>
        <position position="439"/>
    </location>
    <ligand>
        <name>heme</name>
        <dbReference type="ChEBI" id="CHEBI:30413"/>
    </ligand>
    <ligandPart>
        <name>Fe</name>
        <dbReference type="ChEBI" id="CHEBI:18248"/>
    </ligandPart>
</feature>
<dbReference type="GO" id="GO:0006082">
    <property type="term" value="P:organic acid metabolic process"/>
    <property type="evidence" value="ECO:0007669"/>
    <property type="project" value="TreeGrafter"/>
</dbReference>
<dbReference type="SUPFAM" id="SSF48264">
    <property type="entry name" value="Cytochrome P450"/>
    <property type="match status" value="1"/>
</dbReference>
<evidence type="ECO:0000256" key="5">
    <source>
        <dbReference type="ARBA" id="ARBA00023004"/>
    </source>
</evidence>
<dbReference type="GO" id="GO:0020037">
    <property type="term" value="F:heme binding"/>
    <property type="evidence" value="ECO:0007669"/>
    <property type="project" value="InterPro"/>
</dbReference>
<evidence type="ECO:0000256" key="8">
    <source>
        <dbReference type="RuleBase" id="RU000461"/>
    </source>
</evidence>
<evidence type="ECO:0000313" key="11">
    <source>
        <dbReference type="Proteomes" id="UP000005237"/>
    </source>
</evidence>
<dbReference type="InterPro" id="IPR001128">
    <property type="entry name" value="Cyt_P450"/>
</dbReference>
<dbReference type="EnsemblMetazoa" id="CJA10176.1">
    <property type="protein sequence ID" value="CJA10176.1"/>
    <property type="gene ID" value="WBGene00129380"/>
</dbReference>
<dbReference type="GO" id="GO:0016712">
    <property type="term" value="F:oxidoreductase activity, acting on paired donors, with incorporation or reduction of molecular oxygen, reduced flavin or flavoprotein as one donor, and incorporation of one atom of oxygen"/>
    <property type="evidence" value="ECO:0007669"/>
    <property type="project" value="TreeGrafter"/>
</dbReference>
<comment type="cofactor">
    <cofactor evidence="1 7">
        <name>heme</name>
        <dbReference type="ChEBI" id="CHEBI:30413"/>
    </cofactor>
</comment>
<keyword evidence="3 7" id="KW-0479">Metal-binding</keyword>
<dbReference type="CDD" id="cd20617">
    <property type="entry name" value="CYP1_2-like"/>
    <property type="match status" value="1"/>
</dbReference>
<dbReference type="AlphaFoldDB" id="A0A8R1HT42"/>
<dbReference type="PANTHER" id="PTHR24300">
    <property type="entry name" value="CYTOCHROME P450 508A4-RELATED"/>
    <property type="match status" value="1"/>
</dbReference>
<dbReference type="GO" id="GO:0005506">
    <property type="term" value="F:iron ion binding"/>
    <property type="evidence" value="ECO:0007669"/>
    <property type="project" value="InterPro"/>
</dbReference>